<protein>
    <submittedName>
        <fullName evidence="2">Uncharacterized protein</fullName>
    </submittedName>
</protein>
<evidence type="ECO:0000313" key="3">
    <source>
        <dbReference type="Proteomes" id="UP001206572"/>
    </source>
</evidence>
<keyword evidence="3" id="KW-1185">Reference proteome</keyword>
<feature type="transmembrane region" description="Helical" evidence="1">
    <location>
        <begin position="53"/>
        <end position="77"/>
    </location>
</feature>
<reference evidence="2 3" key="1">
    <citation type="submission" date="2022-08" db="EMBL/GenBank/DDBJ databases">
        <title>Reclassification of Massilia species as members of the genera Telluria, Duganella, Pseudoduganella, Mokoshia gen. nov. and Zemynaea gen. nov. using orthogonal and non-orthogonal genome-based approaches.</title>
        <authorList>
            <person name="Bowman J.P."/>
        </authorList>
    </citation>
    <scope>NUCLEOTIDE SEQUENCE [LARGE SCALE GENOMIC DNA]</scope>
    <source>
        <strain evidence="2 3">JCM 31661</strain>
    </source>
</reference>
<keyword evidence="1" id="KW-0812">Transmembrane</keyword>
<gene>
    <name evidence="2" type="ORF">NX780_00485</name>
</gene>
<organism evidence="2 3">
    <name type="scientific">Massilia agri</name>
    <dbReference type="NCBI Taxonomy" id="1886785"/>
    <lineage>
        <taxon>Bacteria</taxon>
        <taxon>Pseudomonadati</taxon>
        <taxon>Pseudomonadota</taxon>
        <taxon>Betaproteobacteria</taxon>
        <taxon>Burkholderiales</taxon>
        <taxon>Oxalobacteraceae</taxon>
        <taxon>Telluria group</taxon>
        <taxon>Massilia</taxon>
    </lineage>
</organism>
<dbReference type="Proteomes" id="UP001206572">
    <property type="component" value="Unassembled WGS sequence"/>
</dbReference>
<feature type="transmembrane region" description="Helical" evidence="1">
    <location>
        <begin position="12"/>
        <end position="32"/>
    </location>
</feature>
<proteinExistence type="predicted"/>
<name>A0ABT2AF54_9BURK</name>
<dbReference type="EMBL" id="JANUHA010000001">
    <property type="protein sequence ID" value="MCS0594815.1"/>
    <property type="molecule type" value="Genomic_DNA"/>
</dbReference>
<evidence type="ECO:0000256" key="1">
    <source>
        <dbReference type="SAM" id="Phobius"/>
    </source>
</evidence>
<keyword evidence="1" id="KW-1133">Transmembrane helix</keyword>
<dbReference type="RefSeq" id="WP_258825907.1">
    <property type="nucleotide sequence ID" value="NZ_JANUHA010000001.1"/>
</dbReference>
<evidence type="ECO:0000313" key="2">
    <source>
        <dbReference type="EMBL" id="MCS0594815.1"/>
    </source>
</evidence>
<sequence>MAVLSLLCSVALVFTVWLILPIFILGPLGIYFGWKSFRQASTRLPTPSPGRRLLALTPMLLAIVTMVGMIAVVNVGYRA</sequence>
<comment type="caution">
    <text evidence="2">The sequence shown here is derived from an EMBL/GenBank/DDBJ whole genome shotgun (WGS) entry which is preliminary data.</text>
</comment>
<accession>A0ABT2AF54</accession>
<keyword evidence="1" id="KW-0472">Membrane</keyword>